<dbReference type="Pfam" id="PF00440">
    <property type="entry name" value="TetR_N"/>
    <property type="match status" value="1"/>
</dbReference>
<proteinExistence type="predicted"/>
<keyword evidence="5" id="KW-1185">Reference proteome</keyword>
<dbReference type="Proteomes" id="UP000602532">
    <property type="component" value="Unassembled WGS sequence"/>
</dbReference>
<evidence type="ECO:0000256" key="1">
    <source>
        <dbReference type="ARBA" id="ARBA00023125"/>
    </source>
</evidence>
<gene>
    <name evidence="4" type="ORF">H9622_05155</name>
</gene>
<protein>
    <submittedName>
        <fullName evidence="4">TetR family transcriptional regulator</fullName>
    </submittedName>
</protein>
<accession>A0ABR8X132</accession>
<feature type="domain" description="HTH tetR-type" evidence="3">
    <location>
        <begin position="14"/>
        <end position="74"/>
    </location>
</feature>
<dbReference type="InterPro" id="IPR050109">
    <property type="entry name" value="HTH-type_TetR-like_transc_reg"/>
</dbReference>
<organism evidence="4 5">
    <name type="scientific">Microbacterium gallinarum</name>
    <dbReference type="NCBI Taxonomy" id="2762209"/>
    <lineage>
        <taxon>Bacteria</taxon>
        <taxon>Bacillati</taxon>
        <taxon>Actinomycetota</taxon>
        <taxon>Actinomycetes</taxon>
        <taxon>Micrococcales</taxon>
        <taxon>Microbacteriaceae</taxon>
        <taxon>Microbacterium</taxon>
    </lineage>
</organism>
<sequence length="207" mass="22227">MTPYVSPLREAQAAQTRARILDAAIRVFGEAGYSGASLGRIANEAGVSLETVKQNGPKAALLLAGFDHAFAGSEGEGPLHTRELGEMAEELDPSELLPFLVEFVASANARVARLWPRLLEAAAGDDDVAQRLRELQANRRSDMLGAVAMFRGRGVCSSARSDGELADALSFVISPESYTQLVAEAGWSEEAYHAWLVRAVERVVLTD</sequence>
<dbReference type="EMBL" id="JACSPM010000001">
    <property type="protein sequence ID" value="MBD8022980.1"/>
    <property type="molecule type" value="Genomic_DNA"/>
</dbReference>
<dbReference type="PANTHER" id="PTHR30055:SF235">
    <property type="entry name" value="TRANSCRIPTIONAL REGULATORY PROTEIN"/>
    <property type="match status" value="1"/>
</dbReference>
<comment type="caution">
    <text evidence="4">The sequence shown here is derived from an EMBL/GenBank/DDBJ whole genome shotgun (WGS) entry which is preliminary data.</text>
</comment>
<evidence type="ECO:0000259" key="3">
    <source>
        <dbReference type="PROSITE" id="PS50977"/>
    </source>
</evidence>
<dbReference type="PANTHER" id="PTHR30055">
    <property type="entry name" value="HTH-TYPE TRANSCRIPTIONAL REGULATOR RUTR"/>
    <property type="match status" value="1"/>
</dbReference>
<evidence type="ECO:0000313" key="5">
    <source>
        <dbReference type="Proteomes" id="UP000602532"/>
    </source>
</evidence>
<name>A0ABR8X132_9MICO</name>
<evidence type="ECO:0000256" key="2">
    <source>
        <dbReference type="PROSITE-ProRule" id="PRU00335"/>
    </source>
</evidence>
<dbReference type="InterPro" id="IPR009057">
    <property type="entry name" value="Homeodomain-like_sf"/>
</dbReference>
<reference evidence="4 5" key="1">
    <citation type="submission" date="2020-08" db="EMBL/GenBank/DDBJ databases">
        <title>A Genomic Blueprint of the Chicken Gut Microbiome.</title>
        <authorList>
            <person name="Gilroy R."/>
            <person name="Ravi A."/>
            <person name="Getino M."/>
            <person name="Pursley I."/>
            <person name="Horton D.L."/>
            <person name="Alikhan N.-F."/>
            <person name="Baker D."/>
            <person name="Gharbi K."/>
            <person name="Hall N."/>
            <person name="Watson M."/>
            <person name="Adriaenssens E.M."/>
            <person name="Foster-Nyarko E."/>
            <person name="Jarju S."/>
            <person name="Secka A."/>
            <person name="Antonio M."/>
            <person name="Oren A."/>
            <person name="Chaudhuri R."/>
            <person name="La Ragione R.M."/>
            <person name="Hildebrand F."/>
            <person name="Pallen M.J."/>
        </authorList>
    </citation>
    <scope>NUCLEOTIDE SEQUENCE [LARGE SCALE GENOMIC DNA]</scope>
    <source>
        <strain evidence="4 5">Sa1CUA4</strain>
    </source>
</reference>
<dbReference type="Gene3D" id="1.10.357.10">
    <property type="entry name" value="Tetracycline Repressor, domain 2"/>
    <property type="match status" value="1"/>
</dbReference>
<evidence type="ECO:0000313" key="4">
    <source>
        <dbReference type="EMBL" id="MBD8022980.1"/>
    </source>
</evidence>
<dbReference type="SUPFAM" id="SSF46689">
    <property type="entry name" value="Homeodomain-like"/>
    <property type="match status" value="1"/>
</dbReference>
<dbReference type="InterPro" id="IPR001647">
    <property type="entry name" value="HTH_TetR"/>
</dbReference>
<dbReference type="RefSeq" id="WP_191764856.1">
    <property type="nucleotide sequence ID" value="NZ_JACSPM010000001.1"/>
</dbReference>
<dbReference type="PROSITE" id="PS50977">
    <property type="entry name" value="HTH_TETR_2"/>
    <property type="match status" value="1"/>
</dbReference>
<keyword evidence="1 2" id="KW-0238">DNA-binding</keyword>
<feature type="DNA-binding region" description="H-T-H motif" evidence="2">
    <location>
        <begin position="37"/>
        <end position="56"/>
    </location>
</feature>